<reference evidence="1 2" key="1">
    <citation type="journal article" date="2018" name="Nat. Ecol. Evol.">
        <title>Pezizomycetes genomes reveal the molecular basis of ectomycorrhizal truffle lifestyle.</title>
        <authorList>
            <person name="Murat C."/>
            <person name="Payen T."/>
            <person name="Noel B."/>
            <person name="Kuo A."/>
            <person name="Morin E."/>
            <person name="Chen J."/>
            <person name="Kohler A."/>
            <person name="Krizsan K."/>
            <person name="Balestrini R."/>
            <person name="Da Silva C."/>
            <person name="Montanini B."/>
            <person name="Hainaut M."/>
            <person name="Levati E."/>
            <person name="Barry K.W."/>
            <person name="Belfiori B."/>
            <person name="Cichocki N."/>
            <person name="Clum A."/>
            <person name="Dockter R.B."/>
            <person name="Fauchery L."/>
            <person name="Guy J."/>
            <person name="Iotti M."/>
            <person name="Le Tacon F."/>
            <person name="Lindquist E.A."/>
            <person name="Lipzen A."/>
            <person name="Malagnac F."/>
            <person name="Mello A."/>
            <person name="Molinier V."/>
            <person name="Miyauchi S."/>
            <person name="Poulain J."/>
            <person name="Riccioni C."/>
            <person name="Rubini A."/>
            <person name="Sitrit Y."/>
            <person name="Splivallo R."/>
            <person name="Traeger S."/>
            <person name="Wang M."/>
            <person name="Zifcakova L."/>
            <person name="Wipf D."/>
            <person name="Zambonelli A."/>
            <person name="Paolocci F."/>
            <person name="Nowrousian M."/>
            <person name="Ottonello S."/>
            <person name="Baldrian P."/>
            <person name="Spatafora J.W."/>
            <person name="Henrissat B."/>
            <person name="Nagy L.G."/>
            <person name="Aury J.M."/>
            <person name="Wincker P."/>
            <person name="Grigoriev I.V."/>
            <person name="Bonfante P."/>
            <person name="Martin F.M."/>
        </authorList>
    </citation>
    <scope>NUCLEOTIDE SEQUENCE [LARGE SCALE GENOMIC DNA]</scope>
    <source>
        <strain evidence="1 2">ATCC MYA-4762</strain>
    </source>
</reference>
<evidence type="ECO:0000313" key="2">
    <source>
        <dbReference type="Proteomes" id="UP000267821"/>
    </source>
</evidence>
<dbReference type="AlphaFoldDB" id="A0A3N4M1L4"/>
<proteinExistence type="predicted"/>
<gene>
    <name evidence="1" type="ORF">L211DRAFT_254735</name>
</gene>
<protein>
    <submittedName>
        <fullName evidence="1">Uncharacterized protein</fullName>
    </submittedName>
</protein>
<dbReference type="InParanoid" id="A0A3N4M1L4"/>
<name>A0A3N4M1L4_9PEZI</name>
<organism evidence="1 2">
    <name type="scientific">Terfezia boudieri ATCC MYA-4762</name>
    <dbReference type="NCBI Taxonomy" id="1051890"/>
    <lineage>
        <taxon>Eukaryota</taxon>
        <taxon>Fungi</taxon>
        <taxon>Dikarya</taxon>
        <taxon>Ascomycota</taxon>
        <taxon>Pezizomycotina</taxon>
        <taxon>Pezizomycetes</taxon>
        <taxon>Pezizales</taxon>
        <taxon>Pezizaceae</taxon>
        <taxon>Terfezia</taxon>
    </lineage>
</organism>
<accession>A0A3N4M1L4</accession>
<keyword evidence="2" id="KW-1185">Reference proteome</keyword>
<dbReference type="Proteomes" id="UP000267821">
    <property type="component" value="Unassembled WGS sequence"/>
</dbReference>
<dbReference type="EMBL" id="ML121528">
    <property type="protein sequence ID" value="RPB29066.1"/>
    <property type="molecule type" value="Genomic_DNA"/>
</dbReference>
<sequence>MHPSSNWQPEYIYLIYGILLVGFDRDWNGDPQRYSPPCLPTELMPLVLFVQSPSKYLEDLLETHAAPFTSVQVFPLQIFASHHHRY</sequence>
<evidence type="ECO:0000313" key="1">
    <source>
        <dbReference type="EMBL" id="RPB29066.1"/>
    </source>
</evidence>